<dbReference type="GO" id="GO:0006362">
    <property type="term" value="P:transcription elongation by RNA polymerase I"/>
    <property type="evidence" value="ECO:0007669"/>
    <property type="project" value="TreeGrafter"/>
</dbReference>
<dbReference type="GeneID" id="37018237"/>
<dbReference type="AlphaFoldDB" id="A0A316VJN4"/>
<evidence type="ECO:0000259" key="6">
    <source>
        <dbReference type="Pfam" id="PF17875"/>
    </source>
</evidence>
<organism evidence="7 8">
    <name type="scientific">Meira miltonrushii</name>
    <dbReference type="NCBI Taxonomy" id="1280837"/>
    <lineage>
        <taxon>Eukaryota</taxon>
        <taxon>Fungi</taxon>
        <taxon>Dikarya</taxon>
        <taxon>Basidiomycota</taxon>
        <taxon>Ustilaginomycotina</taxon>
        <taxon>Exobasidiomycetes</taxon>
        <taxon>Exobasidiales</taxon>
        <taxon>Brachybasidiaceae</taxon>
        <taxon>Meira</taxon>
    </lineage>
</organism>
<feature type="domain" description="RPA43 OB" evidence="6">
    <location>
        <begin position="112"/>
        <end position="147"/>
    </location>
</feature>
<dbReference type="FunCoup" id="A0A316VJN4">
    <property type="interactions" value="28"/>
</dbReference>
<dbReference type="InterPro" id="IPR045113">
    <property type="entry name" value="Rpb7-like"/>
</dbReference>
<comment type="subcellular location">
    <subcellularLocation>
        <location evidence="1">Nucleus</location>
    </subcellularLocation>
</comment>
<dbReference type="PANTHER" id="PTHR12709:SF5">
    <property type="entry name" value="DNA-DIRECTED RNA POLYMERASE I SUBUNIT RPA43"/>
    <property type="match status" value="1"/>
</dbReference>
<protein>
    <recommendedName>
        <fullName evidence="6">RPA43 OB domain-containing protein</fullName>
    </recommendedName>
</protein>
<dbReference type="Proteomes" id="UP000245771">
    <property type="component" value="Unassembled WGS sequence"/>
</dbReference>
<dbReference type="Pfam" id="PF17875">
    <property type="entry name" value="RPA43_OB"/>
    <property type="match status" value="1"/>
</dbReference>
<dbReference type="InterPro" id="IPR036898">
    <property type="entry name" value="RNA_pol_Rpb7-like_N_sf"/>
</dbReference>
<evidence type="ECO:0000256" key="3">
    <source>
        <dbReference type="ARBA" id="ARBA00023163"/>
    </source>
</evidence>
<dbReference type="InParanoid" id="A0A316VJN4"/>
<keyword evidence="4" id="KW-0539">Nucleus</keyword>
<evidence type="ECO:0000313" key="7">
    <source>
        <dbReference type="EMBL" id="PWN35715.1"/>
    </source>
</evidence>
<dbReference type="Gene3D" id="3.30.1490.120">
    <property type="entry name" value="RNA polymerase Rpb7-like, N-terminal domain"/>
    <property type="match status" value="1"/>
</dbReference>
<evidence type="ECO:0000256" key="5">
    <source>
        <dbReference type="SAM" id="MobiDB-lite"/>
    </source>
</evidence>
<proteinExistence type="predicted"/>
<evidence type="ECO:0000256" key="4">
    <source>
        <dbReference type="ARBA" id="ARBA00023242"/>
    </source>
</evidence>
<name>A0A316VJN4_9BASI</name>
<evidence type="ECO:0000256" key="1">
    <source>
        <dbReference type="ARBA" id="ARBA00004123"/>
    </source>
</evidence>
<evidence type="ECO:0000256" key="2">
    <source>
        <dbReference type="ARBA" id="ARBA00022478"/>
    </source>
</evidence>
<keyword evidence="2" id="KW-0240">DNA-directed RNA polymerase</keyword>
<dbReference type="GO" id="GO:0005736">
    <property type="term" value="C:RNA polymerase I complex"/>
    <property type="evidence" value="ECO:0007669"/>
    <property type="project" value="TreeGrafter"/>
</dbReference>
<dbReference type="GO" id="GO:0006352">
    <property type="term" value="P:DNA-templated transcription initiation"/>
    <property type="evidence" value="ECO:0007669"/>
    <property type="project" value="InterPro"/>
</dbReference>
<sequence>MTSASETEGEGSPSIPKTAKELAKTRGKGPAETAFKTVFPDITLCIPPVLMHDAGRAASEQLDSLLMRYVPQFEGVLMSHSNLNFKQKLGKIDGDGAFANVLVGVNGLVWAPKIGMRLEGKIKLSTPSHVSLLVHGIFNASITSAHL</sequence>
<reference evidence="7 8" key="1">
    <citation type="journal article" date="2018" name="Mol. Biol. Evol.">
        <title>Broad Genomic Sampling Reveals a Smut Pathogenic Ancestry of the Fungal Clade Ustilaginomycotina.</title>
        <authorList>
            <person name="Kijpornyongpan T."/>
            <person name="Mondo S.J."/>
            <person name="Barry K."/>
            <person name="Sandor L."/>
            <person name="Lee J."/>
            <person name="Lipzen A."/>
            <person name="Pangilinan J."/>
            <person name="LaButti K."/>
            <person name="Hainaut M."/>
            <person name="Henrissat B."/>
            <person name="Grigoriev I.V."/>
            <person name="Spatafora J.W."/>
            <person name="Aime M.C."/>
        </authorList>
    </citation>
    <scope>NUCLEOTIDE SEQUENCE [LARGE SCALE GENOMIC DNA]</scope>
    <source>
        <strain evidence="7 8">MCA 3882</strain>
    </source>
</reference>
<feature type="non-terminal residue" evidence="7">
    <location>
        <position position="147"/>
    </location>
</feature>
<accession>A0A316VJN4</accession>
<keyword evidence="3" id="KW-0804">Transcription</keyword>
<gene>
    <name evidence="7" type="ORF">FA14DRAFT_121274</name>
</gene>
<dbReference type="Gene3D" id="2.40.50.1060">
    <property type="match status" value="1"/>
</dbReference>
<dbReference type="OrthoDB" id="10250504at2759"/>
<dbReference type="EMBL" id="KZ819603">
    <property type="protein sequence ID" value="PWN35715.1"/>
    <property type="molecule type" value="Genomic_DNA"/>
</dbReference>
<dbReference type="InterPro" id="IPR041178">
    <property type="entry name" value="RPA43_OB"/>
</dbReference>
<feature type="region of interest" description="Disordered" evidence="5">
    <location>
        <begin position="1"/>
        <end position="27"/>
    </location>
</feature>
<keyword evidence="8" id="KW-1185">Reference proteome</keyword>
<dbReference type="STRING" id="1280837.A0A316VJN4"/>
<dbReference type="PANTHER" id="PTHR12709">
    <property type="entry name" value="DNA-DIRECTED RNA POLYMERASE II, III"/>
    <property type="match status" value="1"/>
</dbReference>
<evidence type="ECO:0000313" key="8">
    <source>
        <dbReference type="Proteomes" id="UP000245771"/>
    </source>
</evidence>
<dbReference type="RefSeq" id="XP_025356017.1">
    <property type="nucleotide sequence ID" value="XM_025496456.1"/>
</dbReference>